<dbReference type="HOGENOM" id="CLU_046025_5_3_1"/>
<sequence length="346" mass="38669">MVLSVGSTLGAAFLGTLAAAVLFGVTIVQTYIYYVHYPNDWRFQKIFVGILLVLDAVHLAITTHAIYAYTILDFGNLAKLTHVIWSFKLETALNVLIITIVQSLYALRVWKLGRHFSRWWPIVTVAVVLGGYAVGLLLAIKTYHITKFIELEGIAWAVEASFATSTAIDVVLSASMCYYLYKSRTTFTETNNRIITIMNYVVVSGTLTSACSLSALITYVTMPNNFIFLGISFLLTKLYISSYMAMLNARKVTRNEDSSSFAVNTLKKLRRLKGKPVDIGTASHKVEEDSFQLSAIGYRSKPSDTEEGFNDSVIHQDRSAVIGIKVHRTEERLYDDDSKRYSSATQ</sequence>
<evidence type="ECO:0000256" key="1">
    <source>
        <dbReference type="SAM" id="Phobius"/>
    </source>
</evidence>
<dbReference type="PANTHER" id="PTHR40465">
    <property type="entry name" value="CHROMOSOME 1, WHOLE GENOME SHOTGUN SEQUENCE"/>
    <property type="match status" value="1"/>
</dbReference>
<keyword evidence="4" id="KW-1185">Reference proteome</keyword>
<accession>A0A067SUI7</accession>
<dbReference type="Pfam" id="PF20152">
    <property type="entry name" value="DUF6534"/>
    <property type="match status" value="1"/>
</dbReference>
<feature type="domain" description="DUF6534" evidence="2">
    <location>
        <begin position="165"/>
        <end position="251"/>
    </location>
</feature>
<keyword evidence="1" id="KW-0812">Transmembrane</keyword>
<gene>
    <name evidence="3" type="ORF">GALMADRAFT_254862</name>
</gene>
<dbReference type="OrthoDB" id="3270417at2759"/>
<keyword evidence="1" id="KW-0472">Membrane</keyword>
<dbReference type="Proteomes" id="UP000027222">
    <property type="component" value="Unassembled WGS sequence"/>
</dbReference>
<evidence type="ECO:0000259" key="2">
    <source>
        <dbReference type="Pfam" id="PF20152"/>
    </source>
</evidence>
<name>A0A067SUI7_GALM3</name>
<feature type="transmembrane region" description="Helical" evidence="1">
    <location>
        <begin position="160"/>
        <end position="181"/>
    </location>
</feature>
<dbReference type="PANTHER" id="PTHR40465:SF1">
    <property type="entry name" value="DUF6534 DOMAIN-CONTAINING PROTEIN"/>
    <property type="match status" value="1"/>
</dbReference>
<keyword evidence="1" id="KW-1133">Transmembrane helix</keyword>
<reference evidence="4" key="1">
    <citation type="journal article" date="2014" name="Proc. Natl. Acad. Sci. U.S.A.">
        <title>Extensive sampling of basidiomycete genomes demonstrates inadequacy of the white-rot/brown-rot paradigm for wood decay fungi.</title>
        <authorList>
            <person name="Riley R."/>
            <person name="Salamov A.A."/>
            <person name="Brown D.W."/>
            <person name="Nagy L.G."/>
            <person name="Floudas D."/>
            <person name="Held B.W."/>
            <person name="Levasseur A."/>
            <person name="Lombard V."/>
            <person name="Morin E."/>
            <person name="Otillar R."/>
            <person name="Lindquist E.A."/>
            <person name="Sun H."/>
            <person name="LaButti K.M."/>
            <person name="Schmutz J."/>
            <person name="Jabbour D."/>
            <person name="Luo H."/>
            <person name="Baker S.E."/>
            <person name="Pisabarro A.G."/>
            <person name="Walton J.D."/>
            <person name="Blanchette R.A."/>
            <person name="Henrissat B."/>
            <person name="Martin F."/>
            <person name="Cullen D."/>
            <person name="Hibbett D.S."/>
            <person name="Grigoriev I.V."/>
        </authorList>
    </citation>
    <scope>NUCLEOTIDE SEQUENCE [LARGE SCALE GENOMIC DNA]</scope>
    <source>
        <strain evidence="4">CBS 339.88</strain>
    </source>
</reference>
<dbReference type="InterPro" id="IPR045339">
    <property type="entry name" value="DUF6534"/>
</dbReference>
<dbReference type="STRING" id="685588.A0A067SUI7"/>
<feature type="transmembrane region" description="Helical" evidence="1">
    <location>
        <begin position="119"/>
        <end position="140"/>
    </location>
</feature>
<feature type="transmembrane region" description="Helical" evidence="1">
    <location>
        <begin position="193"/>
        <end position="220"/>
    </location>
</feature>
<evidence type="ECO:0000313" key="3">
    <source>
        <dbReference type="EMBL" id="KDR70423.1"/>
    </source>
</evidence>
<dbReference type="AlphaFoldDB" id="A0A067SUI7"/>
<evidence type="ECO:0000313" key="4">
    <source>
        <dbReference type="Proteomes" id="UP000027222"/>
    </source>
</evidence>
<proteinExistence type="predicted"/>
<dbReference type="EMBL" id="KL142397">
    <property type="protein sequence ID" value="KDR70423.1"/>
    <property type="molecule type" value="Genomic_DNA"/>
</dbReference>
<feature type="transmembrane region" description="Helical" evidence="1">
    <location>
        <begin position="226"/>
        <end position="246"/>
    </location>
</feature>
<feature type="transmembrane region" description="Helical" evidence="1">
    <location>
        <begin position="12"/>
        <end position="34"/>
    </location>
</feature>
<organism evidence="3 4">
    <name type="scientific">Galerina marginata (strain CBS 339.88)</name>
    <dbReference type="NCBI Taxonomy" id="685588"/>
    <lineage>
        <taxon>Eukaryota</taxon>
        <taxon>Fungi</taxon>
        <taxon>Dikarya</taxon>
        <taxon>Basidiomycota</taxon>
        <taxon>Agaricomycotina</taxon>
        <taxon>Agaricomycetes</taxon>
        <taxon>Agaricomycetidae</taxon>
        <taxon>Agaricales</taxon>
        <taxon>Agaricineae</taxon>
        <taxon>Strophariaceae</taxon>
        <taxon>Galerina</taxon>
    </lineage>
</organism>
<feature type="transmembrane region" description="Helical" evidence="1">
    <location>
        <begin position="46"/>
        <end position="69"/>
    </location>
</feature>
<protein>
    <recommendedName>
        <fullName evidence="2">DUF6534 domain-containing protein</fullName>
    </recommendedName>
</protein>
<feature type="transmembrane region" description="Helical" evidence="1">
    <location>
        <begin position="89"/>
        <end position="107"/>
    </location>
</feature>